<dbReference type="EMBL" id="MCGO01000048">
    <property type="protein sequence ID" value="ORY37776.1"/>
    <property type="molecule type" value="Genomic_DNA"/>
</dbReference>
<reference evidence="3 4" key="1">
    <citation type="submission" date="2016-07" db="EMBL/GenBank/DDBJ databases">
        <title>Pervasive Adenine N6-methylation of Active Genes in Fungi.</title>
        <authorList>
            <consortium name="DOE Joint Genome Institute"/>
            <person name="Mondo S.J."/>
            <person name="Dannebaum R.O."/>
            <person name="Kuo R.C."/>
            <person name="Labutti K."/>
            <person name="Haridas S."/>
            <person name="Kuo A."/>
            <person name="Salamov A."/>
            <person name="Ahrendt S.R."/>
            <person name="Lipzen A."/>
            <person name="Sullivan W."/>
            <person name="Andreopoulos W.B."/>
            <person name="Clum A."/>
            <person name="Lindquist E."/>
            <person name="Daum C."/>
            <person name="Ramamoorthy G.K."/>
            <person name="Gryganskyi A."/>
            <person name="Culley D."/>
            <person name="Magnuson J.K."/>
            <person name="James T.Y."/>
            <person name="O'Malley M.A."/>
            <person name="Stajich J.E."/>
            <person name="Spatafora J.W."/>
            <person name="Visel A."/>
            <person name="Grigoriev I.V."/>
        </authorList>
    </citation>
    <scope>NUCLEOTIDE SEQUENCE [LARGE SCALE GENOMIC DNA]</scope>
    <source>
        <strain evidence="3 4">JEL800</strain>
    </source>
</reference>
<evidence type="ECO:0000313" key="3">
    <source>
        <dbReference type="EMBL" id="ORY37776.1"/>
    </source>
</evidence>
<accession>A0A1Y2BSQ3</accession>
<sequence>MPPKSTKKRATAPPTQTTISDSRGLCSLPTELLEEVFGYLKPIDVLNLGCTNVRLASLTTANSRIWSTLYQSAKLPPLSNSTTAIITQKKVLALISRVGCTSCPAKTKQVNWKILKRVCAKCKRLDKARPVVNLEFSQWVLRLQQFKYQSEDERRKRLEEIRRTRRRDIINRFAAMDPPISSDILINCEGFSKAWDFAVPLTNRIFSNIVRSLGPQIKERRIIQASRESYLRLFAAAMEGISHHWTAYMTMDAFHARSGKINSDKEIAFMGKFLEYVTDQLATSEWSDVFPVIDFNPYLAEARRILRESYEKFVDRETDLLKRLPHLESTLSTLKESDEFLRSIQRIFRSRNYIDRDFENFIVSRVLTFRLSRIFERYMVNVESGLDVKISILGGREWYDGHVDEFNPKLDAWDEETLKSSWTEWREVVFTRLTSLYRRLVEECNPQLLVNEPDKFRGQLNQKITALQQSPEWPLLSDLNPTAVCIVKHFLSGIESARRDDEDRYPDIYNLPAQLDSIKVQLTAPVPEFDENRVWDSCSRYFNRQLMNGYLSRNSFVHKFYDWKQMDFRTGFSLDNDEELKEWMNETEDRLREVVETFGETRRSLPYGLLSELKGEIDVPRLHGYGDVMILVDDILPSKNDFDVHNCVKKHSRYLEALADQVEREYEQEYAEGFDDESDGRVLIDVPRYSSFWRIFEDF</sequence>
<comment type="caution">
    <text evidence="3">The sequence shown here is derived from an EMBL/GenBank/DDBJ whole genome shotgun (WGS) entry which is preliminary data.</text>
</comment>
<gene>
    <name evidence="3" type="ORF">BCR33DRAFT_769644</name>
</gene>
<protein>
    <recommendedName>
        <fullName evidence="2">F-box domain-containing protein</fullName>
    </recommendedName>
</protein>
<dbReference type="InterPro" id="IPR036047">
    <property type="entry name" value="F-box-like_dom_sf"/>
</dbReference>
<dbReference type="CDD" id="cd09917">
    <property type="entry name" value="F-box_SF"/>
    <property type="match status" value="1"/>
</dbReference>
<dbReference type="AlphaFoldDB" id="A0A1Y2BSQ3"/>
<feature type="domain" description="F-box" evidence="2">
    <location>
        <begin position="22"/>
        <end position="69"/>
    </location>
</feature>
<feature type="compositionally biased region" description="Basic residues" evidence="1">
    <location>
        <begin position="1"/>
        <end position="10"/>
    </location>
</feature>
<evidence type="ECO:0000313" key="4">
    <source>
        <dbReference type="Proteomes" id="UP000193642"/>
    </source>
</evidence>
<dbReference type="Pfam" id="PF12937">
    <property type="entry name" value="F-box-like"/>
    <property type="match status" value="1"/>
</dbReference>
<evidence type="ECO:0000256" key="1">
    <source>
        <dbReference type="SAM" id="MobiDB-lite"/>
    </source>
</evidence>
<organism evidence="3 4">
    <name type="scientific">Rhizoclosmatium globosum</name>
    <dbReference type="NCBI Taxonomy" id="329046"/>
    <lineage>
        <taxon>Eukaryota</taxon>
        <taxon>Fungi</taxon>
        <taxon>Fungi incertae sedis</taxon>
        <taxon>Chytridiomycota</taxon>
        <taxon>Chytridiomycota incertae sedis</taxon>
        <taxon>Chytridiomycetes</taxon>
        <taxon>Chytridiales</taxon>
        <taxon>Chytriomycetaceae</taxon>
        <taxon>Rhizoclosmatium</taxon>
    </lineage>
</organism>
<proteinExistence type="predicted"/>
<evidence type="ECO:0000259" key="2">
    <source>
        <dbReference type="PROSITE" id="PS50181"/>
    </source>
</evidence>
<keyword evidence="4" id="KW-1185">Reference proteome</keyword>
<dbReference type="SUPFAM" id="SSF81383">
    <property type="entry name" value="F-box domain"/>
    <property type="match status" value="1"/>
</dbReference>
<name>A0A1Y2BSQ3_9FUNG</name>
<feature type="region of interest" description="Disordered" evidence="1">
    <location>
        <begin position="1"/>
        <end position="20"/>
    </location>
</feature>
<dbReference type="PROSITE" id="PS50181">
    <property type="entry name" value="FBOX"/>
    <property type="match status" value="1"/>
</dbReference>
<dbReference type="InterPro" id="IPR001810">
    <property type="entry name" value="F-box_dom"/>
</dbReference>
<dbReference type="Proteomes" id="UP000193642">
    <property type="component" value="Unassembled WGS sequence"/>
</dbReference>
<dbReference type="OrthoDB" id="2172479at2759"/>